<reference evidence="5" key="1">
    <citation type="journal article" date="2019" name="Int. J. Syst. Evol. Microbiol.">
        <title>The Global Catalogue of Microorganisms (GCM) 10K type strain sequencing project: providing services to taxonomists for standard genome sequencing and annotation.</title>
        <authorList>
            <consortium name="The Broad Institute Genomics Platform"/>
            <consortium name="The Broad Institute Genome Sequencing Center for Infectious Disease"/>
            <person name="Wu L."/>
            <person name="Ma J."/>
        </authorList>
    </citation>
    <scope>NUCLEOTIDE SEQUENCE [LARGE SCALE GENOMIC DNA]</scope>
    <source>
        <strain evidence="5">JCM 12763</strain>
    </source>
</reference>
<dbReference type="RefSeq" id="WP_386392313.1">
    <property type="nucleotide sequence ID" value="NZ_JBHSPT010000003.1"/>
</dbReference>
<comment type="caution">
    <text evidence="4">The sequence shown here is derived from an EMBL/GenBank/DDBJ whole genome shotgun (WGS) entry which is preliminary data.</text>
</comment>
<protein>
    <submittedName>
        <fullName evidence="4">DUF4157 domain-containing protein</fullName>
    </submittedName>
</protein>
<keyword evidence="1" id="KW-0808">Transferase</keyword>
<dbReference type="PANTHER" id="PTHR32385:SF15">
    <property type="entry name" value="INOSITOL PHOSPHOCERAMIDE MANNOSYLTRANSFERASE 1"/>
    <property type="match status" value="1"/>
</dbReference>
<accession>A0ABW1LTD9</accession>
<dbReference type="InterPro" id="IPR007577">
    <property type="entry name" value="GlycoTrfase_DXD_sugar-bd_CS"/>
</dbReference>
<feature type="region of interest" description="Disordered" evidence="2">
    <location>
        <begin position="1"/>
        <end position="37"/>
    </location>
</feature>
<evidence type="ECO:0000256" key="2">
    <source>
        <dbReference type="SAM" id="MobiDB-lite"/>
    </source>
</evidence>
<evidence type="ECO:0000259" key="3">
    <source>
        <dbReference type="Pfam" id="PF13699"/>
    </source>
</evidence>
<proteinExistence type="predicted"/>
<dbReference type="Proteomes" id="UP001596242">
    <property type="component" value="Unassembled WGS sequence"/>
</dbReference>
<dbReference type="Pfam" id="PF04488">
    <property type="entry name" value="Gly_transf_sug"/>
    <property type="match status" value="1"/>
</dbReference>
<dbReference type="EMBL" id="JBHSPT010000003">
    <property type="protein sequence ID" value="MFC6054143.1"/>
    <property type="molecule type" value="Genomic_DNA"/>
</dbReference>
<dbReference type="PANTHER" id="PTHR32385">
    <property type="entry name" value="MANNOSYL PHOSPHORYLINOSITOL CERAMIDE SYNTHASE"/>
    <property type="match status" value="1"/>
</dbReference>
<dbReference type="Pfam" id="PF13699">
    <property type="entry name" value="eCIS_core"/>
    <property type="match status" value="1"/>
</dbReference>
<feature type="compositionally biased region" description="Low complexity" evidence="2">
    <location>
        <begin position="25"/>
        <end position="37"/>
    </location>
</feature>
<organism evidence="4 5">
    <name type="scientific">Streptomyces pratens</name>
    <dbReference type="NCBI Taxonomy" id="887456"/>
    <lineage>
        <taxon>Bacteria</taxon>
        <taxon>Bacillati</taxon>
        <taxon>Actinomycetota</taxon>
        <taxon>Actinomycetes</taxon>
        <taxon>Kitasatosporales</taxon>
        <taxon>Streptomycetaceae</taxon>
        <taxon>Streptomyces</taxon>
    </lineage>
</organism>
<name>A0ABW1LTD9_9ACTN</name>
<evidence type="ECO:0000313" key="5">
    <source>
        <dbReference type="Proteomes" id="UP001596242"/>
    </source>
</evidence>
<dbReference type="InterPro" id="IPR051706">
    <property type="entry name" value="Glycosyltransferase_domain"/>
</dbReference>
<evidence type="ECO:0000313" key="4">
    <source>
        <dbReference type="EMBL" id="MFC6054143.1"/>
    </source>
</evidence>
<keyword evidence="5" id="KW-1185">Reference proteome</keyword>
<evidence type="ECO:0000256" key="1">
    <source>
        <dbReference type="ARBA" id="ARBA00022679"/>
    </source>
</evidence>
<dbReference type="Gene3D" id="3.90.550.20">
    <property type="match status" value="1"/>
</dbReference>
<dbReference type="SUPFAM" id="SSF53448">
    <property type="entry name" value="Nucleotide-diphospho-sugar transferases"/>
    <property type="match status" value="1"/>
</dbReference>
<dbReference type="InterPro" id="IPR029044">
    <property type="entry name" value="Nucleotide-diphossugar_trans"/>
</dbReference>
<gene>
    <name evidence="4" type="ORF">ACFP50_01160</name>
</gene>
<feature type="domain" description="eCIS core" evidence="3">
    <location>
        <begin position="89"/>
        <end position="161"/>
    </location>
</feature>
<dbReference type="InterPro" id="IPR025295">
    <property type="entry name" value="eCIS_core_dom"/>
</dbReference>
<sequence length="570" mass="61077">MRDHSAERSRLPERKPRVVPPTQQSATGAGAGPSFGPAAVTALQRAAGNAAIARMIERQEHTHGPGCGHSPAPVQRSTVHEVLRSTGRPMGDELRQEMEARFGGADFSDVRLHTGTRARQSAEEVGARAYTSGSSVVIGDGGADKHTLAHELGHVLQQRQGPVGGEVDHRGLAVSSPTDHLEVAAERQAHEVMSGPVPVLRRARNGASEPAAAASSPVPAVQRVALDVAAEGDSGASVAVDSDNEQDVRRYVFDSLGKGNHEAVQLILQRLGALDPAPAYLADLRTVVEQFPAEDRPSIPPLVHFIWIGDAISTAALDNVLAWAGKAQNTGWRINLWTDRRSTWNFSANRRVWAAKAIKFKYIEDVLDARLKVAYETATAGTQKAYPLASDIARYSILKEHGGVYADVDLGAGTVNLEEARPTLREEDVPFLGPLIRDRSSLNASLTQAGAAPATGQPTADQVKTAARYLLETGGYGNHFIGAQRNSAVVEKVIAKVAGSIEGLDAKELHTAAPVATGPFVLIKVVDQHLSEEFGVESLQAGEHQLFQTAGQHFHDHMQWLTSESENQEY</sequence>
<feature type="compositionally biased region" description="Basic and acidic residues" evidence="2">
    <location>
        <begin position="1"/>
        <end position="16"/>
    </location>
</feature>